<protein>
    <recommendedName>
        <fullName evidence="4">Lipoprotein</fullName>
    </recommendedName>
</protein>
<evidence type="ECO:0000313" key="3">
    <source>
        <dbReference type="Proteomes" id="UP000808337"/>
    </source>
</evidence>
<evidence type="ECO:0008006" key="4">
    <source>
        <dbReference type="Google" id="ProtNLM"/>
    </source>
</evidence>
<dbReference type="PROSITE" id="PS51257">
    <property type="entry name" value="PROKAR_LIPOPROTEIN"/>
    <property type="match status" value="1"/>
</dbReference>
<gene>
    <name evidence="2" type="ORF">IPP15_04045</name>
</gene>
<keyword evidence="1" id="KW-0175">Coiled coil</keyword>
<accession>A0A9D7SR81</accession>
<comment type="caution">
    <text evidence="2">The sequence shown here is derived from an EMBL/GenBank/DDBJ whole genome shotgun (WGS) entry which is preliminary data.</text>
</comment>
<name>A0A9D7SR81_9BACT</name>
<dbReference type="EMBL" id="JADKGY010000001">
    <property type="protein sequence ID" value="MBK9981588.1"/>
    <property type="molecule type" value="Genomic_DNA"/>
</dbReference>
<reference evidence="2 3" key="1">
    <citation type="submission" date="2020-10" db="EMBL/GenBank/DDBJ databases">
        <title>Connecting structure to function with the recovery of over 1000 high-quality activated sludge metagenome-assembled genomes encoding full-length rRNA genes using long-read sequencing.</title>
        <authorList>
            <person name="Singleton C.M."/>
            <person name="Petriglieri F."/>
            <person name="Kristensen J.M."/>
            <person name="Kirkegaard R.H."/>
            <person name="Michaelsen T.Y."/>
            <person name="Andersen M.H."/>
            <person name="Karst S.M."/>
            <person name="Dueholm M.S."/>
            <person name="Nielsen P.H."/>
            <person name="Albertsen M."/>
        </authorList>
    </citation>
    <scope>NUCLEOTIDE SEQUENCE [LARGE SCALE GENOMIC DNA]</scope>
    <source>
        <strain evidence="2">Ribe_18-Q3-R11-54_MAXAC.273</strain>
    </source>
</reference>
<organism evidence="2 3">
    <name type="scientific">Candidatus Opimibacter skivensis</name>
    <dbReference type="NCBI Taxonomy" id="2982028"/>
    <lineage>
        <taxon>Bacteria</taxon>
        <taxon>Pseudomonadati</taxon>
        <taxon>Bacteroidota</taxon>
        <taxon>Saprospiria</taxon>
        <taxon>Saprospirales</taxon>
        <taxon>Saprospiraceae</taxon>
        <taxon>Candidatus Opimibacter</taxon>
    </lineage>
</organism>
<dbReference type="AlphaFoldDB" id="A0A9D7SR81"/>
<evidence type="ECO:0000256" key="1">
    <source>
        <dbReference type="SAM" id="Coils"/>
    </source>
</evidence>
<feature type="coiled-coil region" evidence="1">
    <location>
        <begin position="34"/>
        <end position="71"/>
    </location>
</feature>
<dbReference type="Proteomes" id="UP000808337">
    <property type="component" value="Unassembled WGS sequence"/>
</dbReference>
<evidence type="ECO:0000313" key="2">
    <source>
        <dbReference type="EMBL" id="MBK9981588.1"/>
    </source>
</evidence>
<sequence>MKTTITIYLITVFLICILTSCTNPENNKTSEKELGLQKRELDLKQKELDFKEKELKEKEETDIKKNELKENEIQAPKPTKLNNINSELNMPIAKVPLTKAADVRKVHPNCNEANAPHAEGNTPLMDMYCGVLGQKPIEIYITSQNISTNIVSGYSVVGNSRTNFEGKYTSRIKKGSNRKDVLDFDETIYTLILGEPTTTNKNGVFKLDLHINDTWRNGEGIWTSYDGMLYREIVIYDRLNPDF</sequence>
<proteinExistence type="predicted"/>